<evidence type="ECO:0000313" key="1">
    <source>
        <dbReference type="EMBL" id="CAA9278652.1"/>
    </source>
</evidence>
<proteinExistence type="predicted"/>
<dbReference type="Gene3D" id="2.30.30.110">
    <property type="match status" value="1"/>
</dbReference>
<protein>
    <recommendedName>
        <fullName evidence="2">Death on curing protein, Doc toxin</fullName>
    </recommendedName>
</protein>
<evidence type="ECO:0008006" key="2">
    <source>
        <dbReference type="Google" id="ProtNLM"/>
    </source>
</evidence>
<dbReference type="SUPFAM" id="SSF50118">
    <property type="entry name" value="Cell growth inhibitor/plasmid maintenance toxic component"/>
    <property type="match status" value="1"/>
</dbReference>
<sequence length="123" mass="13034">MKRGEIWTAGGGYASKPRLCLIVQDGLYLAQPGLNSVTLIPFTGSGDEESGAVRLRVEPDARNGLSKASDLMVDKITTTRRANVQQRLGQLDAPRMAQVNVLIATFLGLARPAGGRRGATGQA</sequence>
<accession>A0A6J4JEV5</accession>
<dbReference type="Pfam" id="PF02452">
    <property type="entry name" value="PemK_toxin"/>
    <property type="match status" value="1"/>
</dbReference>
<dbReference type="EMBL" id="CADCTG010000272">
    <property type="protein sequence ID" value="CAA9278652.1"/>
    <property type="molecule type" value="Genomic_DNA"/>
</dbReference>
<dbReference type="InterPro" id="IPR011067">
    <property type="entry name" value="Plasmid_toxin/cell-grow_inhib"/>
</dbReference>
<reference evidence="1" key="1">
    <citation type="submission" date="2020-02" db="EMBL/GenBank/DDBJ databases">
        <authorList>
            <person name="Meier V. D."/>
        </authorList>
    </citation>
    <scope>NUCLEOTIDE SEQUENCE</scope>
    <source>
        <strain evidence="1">AVDCRST_MAG08</strain>
    </source>
</reference>
<name>A0A6J4JEV5_9PROT</name>
<gene>
    <name evidence="1" type="ORF">AVDCRST_MAG08-3571</name>
</gene>
<organism evidence="1">
    <name type="scientific">uncultured Acetobacteraceae bacterium</name>
    <dbReference type="NCBI Taxonomy" id="169975"/>
    <lineage>
        <taxon>Bacteria</taxon>
        <taxon>Pseudomonadati</taxon>
        <taxon>Pseudomonadota</taxon>
        <taxon>Alphaproteobacteria</taxon>
        <taxon>Acetobacterales</taxon>
        <taxon>Acetobacteraceae</taxon>
        <taxon>environmental samples</taxon>
    </lineage>
</organism>
<dbReference type="InterPro" id="IPR003477">
    <property type="entry name" value="PemK-like"/>
</dbReference>
<dbReference type="AlphaFoldDB" id="A0A6J4JEV5"/>
<dbReference type="GO" id="GO:0003677">
    <property type="term" value="F:DNA binding"/>
    <property type="evidence" value="ECO:0007669"/>
    <property type="project" value="InterPro"/>
</dbReference>